<gene>
    <name evidence="1" type="ORF">MNBD_CHLOROFLEXI01-3054</name>
</gene>
<protein>
    <submittedName>
        <fullName evidence="1">Uncharacterized protein</fullName>
    </submittedName>
</protein>
<name>A0A3B0V035_9ZZZZ</name>
<sequence>MKMLAKTKYWSLSLLVVLATLGGVAATTFAEAPV</sequence>
<dbReference type="EMBL" id="UOEU01000035">
    <property type="protein sequence ID" value="VAW30229.1"/>
    <property type="molecule type" value="Genomic_DNA"/>
</dbReference>
<proteinExistence type="predicted"/>
<organism evidence="1">
    <name type="scientific">hydrothermal vent metagenome</name>
    <dbReference type="NCBI Taxonomy" id="652676"/>
    <lineage>
        <taxon>unclassified sequences</taxon>
        <taxon>metagenomes</taxon>
        <taxon>ecological metagenomes</taxon>
    </lineage>
</organism>
<accession>A0A3B0V035</accession>
<feature type="non-terminal residue" evidence="1">
    <location>
        <position position="34"/>
    </location>
</feature>
<evidence type="ECO:0000313" key="1">
    <source>
        <dbReference type="EMBL" id="VAW30229.1"/>
    </source>
</evidence>
<dbReference type="AlphaFoldDB" id="A0A3B0V035"/>
<reference evidence="1" key="1">
    <citation type="submission" date="2018-06" db="EMBL/GenBank/DDBJ databases">
        <authorList>
            <person name="Zhirakovskaya E."/>
        </authorList>
    </citation>
    <scope>NUCLEOTIDE SEQUENCE</scope>
</reference>